<reference evidence="2" key="1">
    <citation type="journal article" date="2019" name="Int. J. Syst. Evol. Microbiol.">
        <title>The Global Catalogue of Microorganisms (GCM) 10K type strain sequencing project: providing services to taxonomists for standard genome sequencing and annotation.</title>
        <authorList>
            <consortium name="The Broad Institute Genomics Platform"/>
            <consortium name="The Broad Institute Genome Sequencing Center for Infectious Disease"/>
            <person name="Wu L."/>
            <person name="Ma J."/>
        </authorList>
    </citation>
    <scope>NUCLEOTIDE SEQUENCE [LARGE SCALE GENOMIC DNA]</scope>
    <source>
        <strain evidence="2">CGMCC 4.1641</strain>
    </source>
</reference>
<accession>A0ABW0AB65</accession>
<sequence length="43" mass="4714">MLAVSVTGTHEVLGLWAGDGGEGAKRWLQVLTEIRRGWGRGHR</sequence>
<evidence type="ECO:0000313" key="1">
    <source>
        <dbReference type="EMBL" id="MFC5150021.1"/>
    </source>
</evidence>
<comment type="caution">
    <text evidence="1">The sequence shown here is derived from an EMBL/GenBank/DDBJ whole genome shotgun (WGS) entry which is preliminary data.</text>
</comment>
<evidence type="ECO:0000313" key="2">
    <source>
        <dbReference type="Proteomes" id="UP001596222"/>
    </source>
</evidence>
<organism evidence="1 2">
    <name type="scientific">Streptomyces aureoversilis</name>
    <dbReference type="NCBI Taxonomy" id="67277"/>
    <lineage>
        <taxon>Bacteria</taxon>
        <taxon>Bacillati</taxon>
        <taxon>Actinomycetota</taxon>
        <taxon>Actinomycetes</taxon>
        <taxon>Kitasatosporales</taxon>
        <taxon>Streptomycetaceae</taxon>
        <taxon>Streptomyces</taxon>
    </lineage>
</organism>
<keyword evidence="2" id="KW-1185">Reference proteome</keyword>
<evidence type="ECO:0008006" key="3">
    <source>
        <dbReference type="Google" id="ProtNLM"/>
    </source>
</evidence>
<dbReference type="EMBL" id="JBHSKJ010000040">
    <property type="protein sequence ID" value="MFC5150021.1"/>
    <property type="molecule type" value="Genomic_DNA"/>
</dbReference>
<protein>
    <recommendedName>
        <fullName evidence="3">Mutator family transposase</fullName>
    </recommendedName>
</protein>
<gene>
    <name evidence="1" type="ORF">ACFPP6_35885</name>
</gene>
<dbReference type="Proteomes" id="UP001596222">
    <property type="component" value="Unassembled WGS sequence"/>
</dbReference>
<proteinExistence type="predicted"/>
<name>A0ABW0AB65_9ACTN</name>